<keyword evidence="3" id="KW-1185">Reference proteome</keyword>
<protein>
    <submittedName>
        <fullName evidence="2">FkbM family methyltransferase</fullName>
    </submittedName>
</protein>
<dbReference type="Pfam" id="PF05050">
    <property type="entry name" value="Methyltransf_21"/>
    <property type="match status" value="1"/>
</dbReference>
<dbReference type="GO" id="GO:0032259">
    <property type="term" value="P:methylation"/>
    <property type="evidence" value="ECO:0007669"/>
    <property type="project" value="UniProtKB-KW"/>
</dbReference>
<reference evidence="2 3" key="1">
    <citation type="submission" date="2024-06" db="EMBL/GenBank/DDBJ databases">
        <title>Genomic Encyclopedia of Type Strains, Phase IV (KMG-IV): sequencing the most valuable type-strain genomes for metagenomic binning, comparative biology and taxonomic classification.</title>
        <authorList>
            <person name="Goeker M."/>
        </authorList>
    </citation>
    <scope>NUCLEOTIDE SEQUENCE [LARGE SCALE GENOMIC DNA]</scope>
    <source>
        <strain evidence="2 3">DSM 105042</strain>
    </source>
</reference>
<dbReference type="NCBIfam" id="TIGR01444">
    <property type="entry name" value="fkbM_fam"/>
    <property type="match status" value="1"/>
</dbReference>
<comment type="caution">
    <text evidence="2">The sequence shown here is derived from an EMBL/GenBank/DDBJ whole genome shotgun (WGS) entry which is preliminary data.</text>
</comment>
<dbReference type="InterPro" id="IPR006342">
    <property type="entry name" value="FkbM_mtfrase"/>
</dbReference>
<sequence>MSPEFWRAFGLWRSIVIYYGQPWRRHKLQTFYRQFVTPGDLAFDIGAHVGSRSRTLLKLGAKVIAVEPQRDFADFISRRIDHPHLTLVRKAVGKVAGTVDLHISTRHPTVTTTSSSWISSVTQTSGFEQVSWDRVEKVERITIDQMIADHGCPKFCKIDVEGAEAEILRGLTQPIPIIAFEYVPAAMDVAFQVVDELERLGNYVFNRTAGEDHDFAHSRWLTPIEIRKELSALKTTAKSGDVYARLEGS</sequence>
<dbReference type="PANTHER" id="PTHR34203">
    <property type="entry name" value="METHYLTRANSFERASE, FKBM FAMILY PROTEIN"/>
    <property type="match status" value="1"/>
</dbReference>
<dbReference type="Proteomes" id="UP001549031">
    <property type="component" value="Unassembled WGS sequence"/>
</dbReference>
<dbReference type="PANTHER" id="PTHR34203:SF15">
    <property type="entry name" value="SLL1173 PROTEIN"/>
    <property type="match status" value="1"/>
</dbReference>
<keyword evidence="2" id="KW-0489">Methyltransferase</keyword>
<accession>A0ABV2H8R6</accession>
<organism evidence="2 3">
    <name type="scientific">Pseudorhizobium tarimense</name>
    <dbReference type="NCBI Taxonomy" id="1079109"/>
    <lineage>
        <taxon>Bacteria</taxon>
        <taxon>Pseudomonadati</taxon>
        <taxon>Pseudomonadota</taxon>
        <taxon>Alphaproteobacteria</taxon>
        <taxon>Hyphomicrobiales</taxon>
        <taxon>Rhizobiaceae</taxon>
        <taxon>Rhizobium/Agrobacterium group</taxon>
        <taxon>Pseudorhizobium</taxon>
    </lineage>
</organism>
<feature type="domain" description="Methyltransferase FkbM" evidence="1">
    <location>
        <begin position="44"/>
        <end position="177"/>
    </location>
</feature>
<name>A0ABV2H8R6_9HYPH</name>
<dbReference type="InterPro" id="IPR029063">
    <property type="entry name" value="SAM-dependent_MTases_sf"/>
</dbReference>
<dbReference type="SUPFAM" id="SSF53335">
    <property type="entry name" value="S-adenosyl-L-methionine-dependent methyltransferases"/>
    <property type="match status" value="1"/>
</dbReference>
<gene>
    <name evidence="2" type="ORF">ABID21_003075</name>
</gene>
<evidence type="ECO:0000259" key="1">
    <source>
        <dbReference type="Pfam" id="PF05050"/>
    </source>
</evidence>
<dbReference type="InterPro" id="IPR052514">
    <property type="entry name" value="SAM-dependent_MTase"/>
</dbReference>
<evidence type="ECO:0000313" key="2">
    <source>
        <dbReference type="EMBL" id="MET3586953.1"/>
    </source>
</evidence>
<evidence type="ECO:0000313" key="3">
    <source>
        <dbReference type="Proteomes" id="UP001549031"/>
    </source>
</evidence>
<dbReference type="Gene3D" id="3.40.50.150">
    <property type="entry name" value="Vaccinia Virus protein VP39"/>
    <property type="match status" value="1"/>
</dbReference>
<dbReference type="RefSeq" id="WP_247244781.1">
    <property type="nucleotide sequence ID" value="NZ_JALJRA010000011.1"/>
</dbReference>
<keyword evidence="2" id="KW-0808">Transferase</keyword>
<proteinExistence type="predicted"/>
<dbReference type="GO" id="GO:0008168">
    <property type="term" value="F:methyltransferase activity"/>
    <property type="evidence" value="ECO:0007669"/>
    <property type="project" value="UniProtKB-KW"/>
</dbReference>
<dbReference type="EMBL" id="JBEPLJ010000011">
    <property type="protein sequence ID" value="MET3586953.1"/>
    <property type="molecule type" value="Genomic_DNA"/>
</dbReference>